<keyword evidence="1" id="KW-0812">Transmembrane</keyword>
<name>A0A482W954_ASBVE</name>
<keyword evidence="3" id="KW-1185">Reference proteome</keyword>
<evidence type="ECO:0000313" key="2">
    <source>
        <dbReference type="EMBL" id="RZC41279.1"/>
    </source>
</evidence>
<evidence type="ECO:0000313" key="3">
    <source>
        <dbReference type="Proteomes" id="UP000292052"/>
    </source>
</evidence>
<accession>A0A482W954</accession>
<reference evidence="2 3" key="1">
    <citation type="submission" date="2017-03" db="EMBL/GenBank/DDBJ databases">
        <title>Genome of the blue death feigning beetle - Asbolus verrucosus.</title>
        <authorList>
            <person name="Rider S.D."/>
        </authorList>
    </citation>
    <scope>NUCLEOTIDE SEQUENCE [LARGE SCALE GENOMIC DNA]</scope>
    <source>
        <strain evidence="2">Butters</strain>
        <tissue evidence="2">Head and leg muscle</tissue>
    </source>
</reference>
<keyword evidence="1" id="KW-1133">Transmembrane helix</keyword>
<dbReference type="AlphaFoldDB" id="A0A482W954"/>
<dbReference type="EMBL" id="QDEB01018721">
    <property type="protein sequence ID" value="RZC41279.1"/>
    <property type="molecule type" value="Genomic_DNA"/>
</dbReference>
<protein>
    <submittedName>
        <fullName evidence="2">Uncharacterized protein</fullName>
    </submittedName>
</protein>
<feature type="non-terminal residue" evidence="2">
    <location>
        <position position="1"/>
    </location>
</feature>
<organism evidence="2 3">
    <name type="scientific">Asbolus verrucosus</name>
    <name type="common">Desert ironclad beetle</name>
    <dbReference type="NCBI Taxonomy" id="1661398"/>
    <lineage>
        <taxon>Eukaryota</taxon>
        <taxon>Metazoa</taxon>
        <taxon>Ecdysozoa</taxon>
        <taxon>Arthropoda</taxon>
        <taxon>Hexapoda</taxon>
        <taxon>Insecta</taxon>
        <taxon>Pterygota</taxon>
        <taxon>Neoptera</taxon>
        <taxon>Endopterygota</taxon>
        <taxon>Coleoptera</taxon>
        <taxon>Polyphaga</taxon>
        <taxon>Cucujiformia</taxon>
        <taxon>Tenebrionidae</taxon>
        <taxon>Pimeliinae</taxon>
        <taxon>Asbolus</taxon>
    </lineage>
</organism>
<comment type="caution">
    <text evidence="2">The sequence shown here is derived from an EMBL/GenBank/DDBJ whole genome shotgun (WGS) entry which is preliminary data.</text>
</comment>
<dbReference type="Proteomes" id="UP000292052">
    <property type="component" value="Unassembled WGS sequence"/>
</dbReference>
<feature type="transmembrane region" description="Helical" evidence="1">
    <location>
        <begin position="6"/>
        <end position="25"/>
    </location>
</feature>
<evidence type="ECO:0000256" key="1">
    <source>
        <dbReference type="SAM" id="Phobius"/>
    </source>
</evidence>
<proteinExistence type="predicted"/>
<sequence>IATMRASLVGNGVILLILVLFFHAYSAFPSRTDERALANNEKYQLLKQLLPTLREIAVEDKLIEEKRNQEVMTAFNNMKELKEILRSG</sequence>
<dbReference type="OrthoDB" id="6746946at2759"/>
<keyword evidence="1" id="KW-0472">Membrane</keyword>
<gene>
    <name evidence="2" type="ORF">BDFB_013339</name>
</gene>